<sequence length="172" mass="19026">MLAEKRQLLGRTVEAFGESFGRDAQAILVRSTGRVNLMGMHVDHRGGFVNPVAVGELFLVAQARDDDQVVLKNVERDRFGDRSFSIRQELPDGPIEDWDKWTQAEVDKRRAAGAAGDWAEYVKSAVLYFQHLHRDREGRFAPALRGMNVMIYGKVPRAAGLSSSSAVVVAAA</sequence>
<dbReference type="PANTHER" id="PTHR10457">
    <property type="entry name" value="MEVALONATE KINASE/GALACTOKINASE"/>
    <property type="match status" value="1"/>
</dbReference>
<keyword evidence="2" id="KW-0808">Transferase</keyword>
<comment type="caution">
    <text evidence="8">The sequence shown here is derived from an EMBL/GenBank/DDBJ whole genome shotgun (WGS) entry which is preliminary data.</text>
</comment>
<dbReference type="Pfam" id="PF10509">
    <property type="entry name" value="GalKase_gal_bdg"/>
    <property type="match status" value="1"/>
</dbReference>
<dbReference type="InterPro" id="IPR014721">
    <property type="entry name" value="Ribsml_uS5_D2-typ_fold_subgr"/>
</dbReference>
<evidence type="ECO:0000259" key="7">
    <source>
        <dbReference type="Pfam" id="PF10509"/>
    </source>
</evidence>
<feature type="domain" description="GHMP kinase N-terminal" evidence="6">
    <location>
        <begin position="121"/>
        <end position="172"/>
    </location>
</feature>
<dbReference type="PRINTS" id="PR00959">
    <property type="entry name" value="MEVGALKINASE"/>
</dbReference>
<feature type="non-terminal residue" evidence="8">
    <location>
        <position position="172"/>
    </location>
</feature>
<dbReference type="InterPro" id="IPR020568">
    <property type="entry name" value="Ribosomal_Su5_D2-typ_SF"/>
</dbReference>
<dbReference type="InterPro" id="IPR006203">
    <property type="entry name" value="GHMP_knse_ATP-bd_CS"/>
</dbReference>
<reference evidence="8" key="1">
    <citation type="journal article" date="2015" name="Nature">
        <title>Complex archaea that bridge the gap between prokaryotes and eukaryotes.</title>
        <authorList>
            <person name="Spang A."/>
            <person name="Saw J.H."/>
            <person name="Jorgensen S.L."/>
            <person name="Zaremba-Niedzwiedzka K."/>
            <person name="Martijn J."/>
            <person name="Lind A.E."/>
            <person name="van Eijk R."/>
            <person name="Schleper C."/>
            <person name="Guy L."/>
            <person name="Ettema T.J."/>
        </authorList>
    </citation>
    <scope>NUCLEOTIDE SEQUENCE</scope>
</reference>
<evidence type="ECO:0000256" key="3">
    <source>
        <dbReference type="ARBA" id="ARBA00022741"/>
    </source>
</evidence>
<feature type="domain" description="Galactokinase N-terminal" evidence="7">
    <location>
        <begin position="14"/>
        <end position="61"/>
    </location>
</feature>
<keyword evidence="3" id="KW-0547">Nucleotide-binding</keyword>
<keyword evidence="5" id="KW-0067">ATP-binding</keyword>
<evidence type="ECO:0000256" key="2">
    <source>
        <dbReference type="ARBA" id="ARBA00022679"/>
    </source>
</evidence>
<gene>
    <name evidence="8" type="ORF">LCGC14_2113490</name>
</gene>
<dbReference type="AlphaFoldDB" id="A0A0F9ETH2"/>
<dbReference type="Gene3D" id="3.30.230.10">
    <property type="match status" value="1"/>
</dbReference>
<dbReference type="GO" id="GO:0005829">
    <property type="term" value="C:cytosol"/>
    <property type="evidence" value="ECO:0007669"/>
    <property type="project" value="TreeGrafter"/>
</dbReference>
<evidence type="ECO:0000256" key="5">
    <source>
        <dbReference type="ARBA" id="ARBA00022840"/>
    </source>
</evidence>
<protein>
    <submittedName>
        <fullName evidence="8">Uncharacterized protein</fullName>
    </submittedName>
</protein>
<dbReference type="Pfam" id="PF00288">
    <property type="entry name" value="GHMP_kinases_N"/>
    <property type="match status" value="1"/>
</dbReference>
<dbReference type="PANTHER" id="PTHR10457:SF7">
    <property type="entry name" value="GALACTOKINASE-RELATED"/>
    <property type="match status" value="1"/>
</dbReference>
<accession>A0A0F9ETH2</accession>
<dbReference type="InterPro" id="IPR006204">
    <property type="entry name" value="GHMP_kinase_N_dom"/>
</dbReference>
<evidence type="ECO:0000259" key="6">
    <source>
        <dbReference type="Pfam" id="PF00288"/>
    </source>
</evidence>
<dbReference type="InterPro" id="IPR019539">
    <property type="entry name" value="GalKase_N"/>
</dbReference>
<name>A0A0F9ETH2_9ZZZZ</name>
<keyword evidence="4" id="KW-0418">Kinase</keyword>
<evidence type="ECO:0000256" key="1">
    <source>
        <dbReference type="ARBA" id="ARBA00006566"/>
    </source>
</evidence>
<evidence type="ECO:0000313" key="8">
    <source>
        <dbReference type="EMBL" id="KKL69586.1"/>
    </source>
</evidence>
<dbReference type="GO" id="GO:0006012">
    <property type="term" value="P:galactose metabolic process"/>
    <property type="evidence" value="ECO:0007669"/>
    <property type="project" value="TreeGrafter"/>
</dbReference>
<dbReference type="SUPFAM" id="SSF54211">
    <property type="entry name" value="Ribosomal protein S5 domain 2-like"/>
    <property type="match status" value="1"/>
</dbReference>
<comment type="similarity">
    <text evidence="1">Belongs to the GHMP kinase family. GalK subfamily.</text>
</comment>
<evidence type="ECO:0000256" key="4">
    <source>
        <dbReference type="ARBA" id="ARBA00022777"/>
    </source>
</evidence>
<dbReference type="EMBL" id="LAZR01026165">
    <property type="protein sequence ID" value="KKL69586.1"/>
    <property type="molecule type" value="Genomic_DNA"/>
</dbReference>
<organism evidence="8">
    <name type="scientific">marine sediment metagenome</name>
    <dbReference type="NCBI Taxonomy" id="412755"/>
    <lineage>
        <taxon>unclassified sequences</taxon>
        <taxon>metagenomes</taxon>
        <taxon>ecological metagenomes</taxon>
    </lineage>
</organism>
<dbReference type="PROSITE" id="PS00627">
    <property type="entry name" value="GHMP_KINASES_ATP"/>
    <property type="match status" value="1"/>
</dbReference>
<dbReference type="GO" id="GO:0004335">
    <property type="term" value="F:galactokinase activity"/>
    <property type="evidence" value="ECO:0007669"/>
    <property type="project" value="TreeGrafter"/>
</dbReference>
<dbReference type="GO" id="GO:0005524">
    <property type="term" value="F:ATP binding"/>
    <property type="evidence" value="ECO:0007669"/>
    <property type="project" value="UniProtKB-KW"/>
</dbReference>
<proteinExistence type="inferred from homology"/>